<evidence type="ECO:0000313" key="1">
    <source>
        <dbReference type="EMBL" id="QFY44199.1"/>
    </source>
</evidence>
<dbReference type="InParanoid" id="A0A5Q0BKT7"/>
<dbReference type="RefSeq" id="WP_153250169.1">
    <property type="nucleotide sequence ID" value="NZ_CP044205.1"/>
</dbReference>
<dbReference type="KEGG" id="mmob:F6R98_17445"/>
<dbReference type="EMBL" id="CP044205">
    <property type="protein sequence ID" value="QFY44199.1"/>
    <property type="molecule type" value="Genomic_DNA"/>
</dbReference>
<dbReference type="Pfam" id="PF22817">
    <property type="entry name" value="ApeP-like"/>
    <property type="match status" value="1"/>
</dbReference>
<dbReference type="Gene3D" id="3.10.129.10">
    <property type="entry name" value="Hotdog Thioesterase"/>
    <property type="match status" value="1"/>
</dbReference>
<dbReference type="Proteomes" id="UP000325755">
    <property type="component" value="Chromosome"/>
</dbReference>
<gene>
    <name evidence="1" type="ORF">F6R98_17445</name>
</gene>
<dbReference type="SUPFAM" id="SSF54637">
    <property type="entry name" value="Thioesterase/thiol ester dehydrase-isomerase"/>
    <property type="match status" value="1"/>
</dbReference>
<protein>
    <submittedName>
        <fullName evidence="1">3-hydroxylacyl-ACP dehydratase</fullName>
    </submittedName>
</protein>
<dbReference type="InterPro" id="IPR029069">
    <property type="entry name" value="HotDog_dom_sf"/>
</dbReference>
<dbReference type="AlphaFoldDB" id="A0A5Q0BKT7"/>
<evidence type="ECO:0000313" key="2">
    <source>
        <dbReference type="Proteomes" id="UP000325755"/>
    </source>
</evidence>
<keyword evidence="2" id="KW-1185">Reference proteome</keyword>
<accession>A0A5Q0BKT7</accession>
<sequence>MLDRSWIIEHIPHQGAMCLLEKVESWDLDHVRCRTARHRDSNNPMRTSGRLGAAGGIEFAAQAMALHGALMTTMQNAPTVSAPPKAGLLVSVRNVQFNVTRLDDIEDDLLVEATRVSGDGRNVIYDFKLCDVARLLITGRAAVILDAELIGK</sequence>
<organism evidence="1 2">
    <name type="scientific">Candidatus Methylospira mobilis</name>
    <dbReference type="NCBI Taxonomy" id="1808979"/>
    <lineage>
        <taxon>Bacteria</taxon>
        <taxon>Pseudomonadati</taxon>
        <taxon>Pseudomonadota</taxon>
        <taxon>Gammaproteobacteria</taxon>
        <taxon>Methylococcales</taxon>
        <taxon>Methylococcaceae</taxon>
        <taxon>Candidatus Methylospira</taxon>
    </lineage>
</organism>
<reference evidence="1 2" key="1">
    <citation type="submission" date="2019-09" db="EMBL/GenBank/DDBJ databases">
        <title>Ecophysiology of the spiral-shaped methanotroph Methylospira mobilis as revealed by the complete genome sequence.</title>
        <authorList>
            <person name="Oshkin I.Y."/>
            <person name="Dedysh S.N."/>
            <person name="Miroshnikov K."/>
            <person name="Danilova O.V."/>
            <person name="Hakobyan A."/>
            <person name="Liesack W."/>
        </authorList>
    </citation>
    <scope>NUCLEOTIDE SEQUENCE [LARGE SCALE GENOMIC DNA]</scope>
    <source>
        <strain evidence="1 2">Shm1</strain>
    </source>
</reference>
<dbReference type="InterPro" id="IPR016776">
    <property type="entry name" value="ApeP-like_dehydratase"/>
</dbReference>
<dbReference type="OrthoDB" id="9800188at2"/>
<proteinExistence type="predicted"/>
<name>A0A5Q0BKT7_9GAMM</name>